<dbReference type="PIRSF" id="PIRSF015034">
    <property type="entry name" value="YacH"/>
    <property type="match status" value="1"/>
</dbReference>
<dbReference type="PROSITE" id="PS50151">
    <property type="entry name" value="UVR"/>
    <property type="match status" value="1"/>
</dbReference>
<comment type="caution">
    <text evidence="3">The sequence shown here is derived from an EMBL/GenBank/DDBJ whole genome shotgun (WGS) entry which is preliminary data.</text>
</comment>
<dbReference type="Gene3D" id="4.10.860.10">
    <property type="entry name" value="UVR domain"/>
    <property type="match status" value="1"/>
</dbReference>
<feature type="coiled-coil region" evidence="1">
    <location>
        <begin position="131"/>
        <end position="170"/>
    </location>
</feature>
<dbReference type="PANTHER" id="PTHR38430:SF1">
    <property type="entry name" value="PROTEIN-ARGININE KINASE ACTIVATOR PROTEIN"/>
    <property type="match status" value="1"/>
</dbReference>
<dbReference type="Proteomes" id="UP000251213">
    <property type="component" value="Unassembled WGS sequence"/>
</dbReference>
<name>A0A364K3B9_9BACL</name>
<dbReference type="GO" id="GO:0046870">
    <property type="term" value="F:cadmium ion binding"/>
    <property type="evidence" value="ECO:0007669"/>
    <property type="project" value="TreeGrafter"/>
</dbReference>
<dbReference type="AlphaFoldDB" id="A0A364K3B9"/>
<dbReference type="OrthoDB" id="9788704at2"/>
<dbReference type="GO" id="GO:0050897">
    <property type="term" value="F:cobalt ion binding"/>
    <property type="evidence" value="ECO:0007669"/>
    <property type="project" value="TreeGrafter"/>
</dbReference>
<evidence type="ECO:0000313" key="4">
    <source>
        <dbReference type="Proteomes" id="UP000251213"/>
    </source>
</evidence>
<feature type="domain" description="UVR" evidence="2">
    <location>
        <begin position="135"/>
        <end position="170"/>
    </location>
</feature>
<dbReference type="InterPro" id="IPR025542">
    <property type="entry name" value="YacH"/>
</dbReference>
<keyword evidence="1" id="KW-0175">Coiled coil</keyword>
<protein>
    <recommendedName>
        <fullName evidence="2">UVR domain-containing protein</fullName>
    </recommendedName>
</protein>
<evidence type="ECO:0000256" key="1">
    <source>
        <dbReference type="SAM" id="Coils"/>
    </source>
</evidence>
<dbReference type="EMBL" id="QJKK01000007">
    <property type="protein sequence ID" value="RAL23216.1"/>
    <property type="molecule type" value="Genomic_DNA"/>
</dbReference>
<dbReference type="GO" id="GO:1990169">
    <property type="term" value="P:stress response to copper ion"/>
    <property type="evidence" value="ECO:0007669"/>
    <property type="project" value="TreeGrafter"/>
</dbReference>
<gene>
    <name evidence="3" type="ORF">DL897_12690</name>
</gene>
<dbReference type="GO" id="GO:0005507">
    <property type="term" value="F:copper ion binding"/>
    <property type="evidence" value="ECO:0007669"/>
    <property type="project" value="TreeGrafter"/>
</dbReference>
<proteinExistence type="predicted"/>
<dbReference type="GO" id="GO:0008270">
    <property type="term" value="F:zinc ion binding"/>
    <property type="evidence" value="ECO:0007669"/>
    <property type="project" value="TreeGrafter"/>
</dbReference>
<sequence>MLCPECGKRPATIHYTKIVNGNKTEQYLCEVCAHEKGEMPNLESGFSFQKLLSSFLNFDPSFSEHDSRPAMKGQTLRCPTCGMTYNQFGKFGRFGCSDCYVTFRTHLEPMLRRIHGHTTHCGKIPERTKGELKLRRRLEQLKEKLAHKVQAEEFEEAAKIRDQIRALQEQLEK</sequence>
<evidence type="ECO:0000259" key="2">
    <source>
        <dbReference type="PROSITE" id="PS50151"/>
    </source>
</evidence>
<dbReference type="RefSeq" id="WP_113659523.1">
    <property type="nucleotide sequence ID" value="NZ_KZ845669.1"/>
</dbReference>
<reference evidence="3 4" key="1">
    <citation type="submission" date="2018-06" db="EMBL/GenBank/DDBJ databases">
        <title>Thermoflavimicrobium daqus sp. nov., a thermophilic microbe isolated from Moutai-flavour Daqu.</title>
        <authorList>
            <person name="Wang X."/>
            <person name="Zhou H."/>
        </authorList>
    </citation>
    <scope>NUCLEOTIDE SEQUENCE [LARGE SCALE GENOMIC DNA]</scope>
    <source>
        <strain evidence="3 4">FBKL4.011</strain>
    </source>
</reference>
<dbReference type="InterPro" id="IPR036876">
    <property type="entry name" value="UVR_dom_sf"/>
</dbReference>
<organism evidence="3 4">
    <name type="scientific">Thermoflavimicrobium daqui</name>
    <dbReference type="NCBI Taxonomy" id="2137476"/>
    <lineage>
        <taxon>Bacteria</taxon>
        <taxon>Bacillati</taxon>
        <taxon>Bacillota</taxon>
        <taxon>Bacilli</taxon>
        <taxon>Bacillales</taxon>
        <taxon>Thermoactinomycetaceae</taxon>
        <taxon>Thermoflavimicrobium</taxon>
    </lineage>
</organism>
<evidence type="ECO:0000313" key="3">
    <source>
        <dbReference type="EMBL" id="RAL23216.1"/>
    </source>
</evidence>
<keyword evidence="4" id="KW-1185">Reference proteome</keyword>
<dbReference type="Pfam" id="PF02151">
    <property type="entry name" value="UVR"/>
    <property type="match status" value="1"/>
</dbReference>
<dbReference type="PANTHER" id="PTHR38430">
    <property type="entry name" value="PROTEIN-ARGININE KINASE ACTIVATOR PROTEIN"/>
    <property type="match status" value="1"/>
</dbReference>
<reference evidence="3 4" key="2">
    <citation type="submission" date="2018-06" db="EMBL/GenBank/DDBJ databases">
        <authorList>
            <person name="Zhirakovskaya E."/>
        </authorList>
    </citation>
    <scope>NUCLEOTIDE SEQUENCE [LARGE SCALE GENOMIC DNA]</scope>
    <source>
        <strain evidence="3 4">FBKL4.011</strain>
    </source>
</reference>
<accession>A0A364K3B9</accession>
<dbReference type="GO" id="GO:1990170">
    <property type="term" value="P:stress response to cadmium ion"/>
    <property type="evidence" value="ECO:0007669"/>
    <property type="project" value="TreeGrafter"/>
</dbReference>
<dbReference type="SUPFAM" id="SSF46600">
    <property type="entry name" value="C-terminal UvrC-binding domain of UvrB"/>
    <property type="match status" value="1"/>
</dbReference>
<dbReference type="InterPro" id="IPR001943">
    <property type="entry name" value="UVR_dom"/>
</dbReference>